<gene>
    <name evidence="1" type="ORF">ABT39_MTgene2778</name>
</gene>
<reference evidence="1" key="1">
    <citation type="journal article" date="2015" name="Genome Biol. Evol.">
        <title>Organellar Genomes of White Spruce (Picea glauca): Assembly and Annotation.</title>
        <authorList>
            <person name="Jackman S.D."/>
            <person name="Warren R.L."/>
            <person name="Gibb E.A."/>
            <person name="Vandervalk B.P."/>
            <person name="Mohamadi H."/>
            <person name="Chu J."/>
            <person name="Raymond A."/>
            <person name="Pleasance S."/>
            <person name="Coope R."/>
            <person name="Wildung M.R."/>
            <person name="Ritland C.E."/>
            <person name="Bousquet J."/>
            <person name="Jones S.J."/>
            <person name="Bohlmann J."/>
            <person name="Birol I."/>
        </authorList>
    </citation>
    <scope>NUCLEOTIDE SEQUENCE [LARGE SCALE GENOMIC DNA]</scope>
    <source>
        <tissue evidence="1">Flushing bud</tissue>
    </source>
</reference>
<accession>A0A124GNQ7</accession>
<proteinExistence type="predicted"/>
<protein>
    <submittedName>
        <fullName evidence="1">Uncharacterized protein</fullName>
    </submittedName>
</protein>
<sequence length="188" mass="20598">MIVNIDQLAYCTPDSIPNTTSNVPFIGDSTVKFDNDCAVMFKDSSLMGTFSLPLPVCYIATYPVYVISSTTTVSSVPSLMMPITGGTVPMQSVHSKSYHVDNNPWMLPDPLIPTVSVGYIGMNMPPSVVEIAYRAIQMASTDPDKKRHLPVEYDHFTSPSWATNHPSSNDFLDTVLPSDEAILEVMTD</sequence>
<comment type="caution">
    <text evidence="1">The sequence shown here is derived from an EMBL/GenBank/DDBJ whole genome shotgun (WGS) entry which is preliminary data.</text>
</comment>
<keyword evidence="1" id="KW-0496">Mitochondrion</keyword>
<geneLocation type="mitochondrion" evidence="1"/>
<organism evidence="1">
    <name type="scientific">Picea glauca</name>
    <name type="common">White spruce</name>
    <name type="synonym">Pinus glauca</name>
    <dbReference type="NCBI Taxonomy" id="3330"/>
    <lineage>
        <taxon>Eukaryota</taxon>
        <taxon>Viridiplantae</taxon>
        <taxon>Streptophyta</taxon>
        <taxon>Embryophyta</taxon>
        <taxon>Tracheophyta</taxon>
        <taxon>Spermatophyta</taxon>
        <taxon>Pinopsida</taxon>
        <taxon>Pinidae</taxon>
        <taxon>Conifers I</taxon>
        <taxon>Pinales</taxon>
        <taxon>Pinaceae</taxon>
        <taxon>Picea</taxon>
    </lineage>
</organism>
<evidence type="ECO:0000313" key="1">
    <source>
        <dbReference type="EMBL" id="KUM49553.1"/>
    </source>
</evidence>
<name>A0A124GNQ7_PICGL</name>
<dbReference type="EMBL" id="LKAM01000002">
    <property type="protein sequence ID" value="KUM49553.1"/>
    <property type="molecule type" value="Genomic_DNA"/>
</dbReference>
<dbReference type="AlphaFoldDB" id="A0A124GNQ7"/>